<evidence type="ECO:0000313" key="1">
    <source>
        <dbReference type="Proteomes" id="UP000887579"/>
    </source>
</evidence>
<reference evidence="2" key="1">
    <citation type="submission" date="2022-11" db="UniProtKB">
        <authorList>
            <consortium name="WormBaseParasite"/>
        </authorList>
    </citation>
    <scope>IDENTIFICATION</scope>
</reference>
<dbReference type="WBParaSite" id="ES5_v2.g12487.t1">
    <property type="protein sequence ID" value="ES5_v2.g12487.t1"/>
    <property type="gene ID" value="ES5_v2.g12487"/>
</dbReference>
<sequence length="146" mass="16156">MKVFSIAIFFSAILAANAIFPYFIVAGLLGAGIKTVEQIVSLESDEVYVRVVNTMGKDVEVTADCASGDDTIETQVLKDGDSFAWKFSPNFFGNTLFYCNVKTSDGKSKGWDVYKGKEDSKNWYLRGDGIFTGKEDGSDLDKKEDW</sequence>
<organism evidence="1 2">
    <name type="scientific">Panagrolaimus sp. ES5</name>
    <dbReference type="NCBI Taxonomy" id="591445"/>
    <lineage>
        <taxon>Eukaryota</taxon>
        <taxon>Metazoa</taxon>
        <taxon>Ecdysozoa</taxon>
        <taxon>Nematoda</taxon>
        <taxon>Chromadorea</taxon>
        <taxon>Rhabditida</taxon>
        <taxon>Tylenchina</taxon>
        <taxon>Panagrolaimomorpha</taxon>
        <taxon>Panagrolaimoidea</taxon>
        <taxon>Panagrolaimidae</taxon>
        <taxon>Panagrolaimus</taxon>
    </lineage>
</organism>
<name>A0AC34F5V0_9BILA</name>
<protein>
    <submittedName>
        <fullName evidence="2">S-protein homolog</fullName>
    </submittedName>
</protein>
<accession>A0AC34F5V0</accession>
<evidence type="ECO:0000313" key="2">
    <source>
        <dbReference type="WBParaSite" id="ES5_v2.g12487.t1"/>
    </source>
</evidence>
<dbReference type="Proteomes" id="UP000887579">
    <property type="component" value="Unplaced"/>
</dbReference>
<proteinExistence type="predicted"/>